<feature type="domain" description="Major facilitator superfamily (MFS) profile" evidence="6">
    <location>
        <begin position="11"/>
        <end position="390"/>
    </location>
</feature>
<feature type="transmembrane region" description="Helical" evidence="5">
    <location>
        <begin position="140"/>
        <end position="164"/>
    </location>
</feature>
<dbReference type="InterPro" id="IPR036259">
    <property type="entry name" value="MFS_trans_sf"/>
</dbReference>
<comment type="caution">
    <text evidence="7">The sequence shown here is derived from an EMBL/GenBank/DDBJ whole genome shotgun (WGS) entry which is preliminary data.</text>
</comment>
<feature type="transmembrane region" description="Helical" evidence="5">
    <location>
        <begin position="170"/>
        <end position="188"/>
    </location>
</feature>
<dbReference type="PROSITE" id="PS00216">
    <property type="entry name" value="SUGAR_TRANSPORT_1"/>
    <property type="match status" value="1"/>
</dbReference>
<dbReference type="PANTHER" id="PTHR23521:SF3">
    <property type="entry name" value="MFS TRANSPORTER"/>
    <property type="match status" value="1"/>
</dbReference>
<name>A0A7C9FYB6_9BACT</name>
<dbReference type="Pfam" id="PF07690">
    <property type="entry name" value="MFS_1"/>
    <property type="match status" value="1"/>
</dbReference>
<dbReference type="InterPro" id="IPR020846">
    <property type="entry name" value="MFS_dom"/>
</dbReference>
<dbReference type="PANTHER" id="PTHR23521">
    <property type="entry name" value="TRANSPORTER MFS SUPERFAMILY"/>
    <property type="match status" value="1"/>
</dbReference>
<feature type="transmembrane region" description="Helical" evidence="5">
    <location>
        <begin position="12"/>
        <end position="33"/>
    </location>
</feature>
<evidence type="ECO:0000256" key="3">
    <source>
        <dbReference type="ARBA" id="ARBA00022989"/>
    </source>
</evidence>
<dbReference type="InterPro" id="IPR005829">
    <property type="entry name" value="Sugar_transporter_CS"/>
</dbReference>
<dbReference type="EMBL" id="WHLY01000002">
    <property type="protein sequence ID" value="MPR34153.1"/>
    <property type="molecule type" value="Genomic_DNA"/>
</dbReference>
<evidence type="ECO:0000259" key="6">
    <source>
        <dbReference type="PROSITE" id="PS50850"/>
    </source>
</evidence>
<feature type="transmembrane region" description="Helical" evidence="5">
    <location>
        <begin position="268"/>
        <end position="289"/>
    </location>
</feature>
<evidence type="ECO:0000256" key="5">
    <source>
        <dbReference type="SAM" id="Phobius"/>
    </source>
</evidence>
<dbReference type="GO" id="GO:0022857">
    <property type="term" value="F:transmembrane transporter activity"/>
    <property type="evidence" value="ECO:0007669"/>
    <property type="project" value="InterPro"/>
</dbReference>
<feature type="transmembrane region" description="Helical" evidence="5">
    <location>
        <begin position="295"/>
        <end position="319"/>
    </location>
</feature>
<dbReference type="SUPFAM" id="SSF103473">
    <property type="entry name" value="MFS general substrate transporter"/>
    <property type="match status" value="1"/>
</dbReference>
<keyword evidence="4 5" id="KW-0472">Membrane</keyword>
<feature type="transmembrane region" description="Helical" evidence="5">
    <location>
        <begin position="331"/>
        <end position="352"/>
    </location>
</feature>
<evidence type="ECO:0000256" key="1">
    <source>
        <dbReference type="ARBA" id="ARBA00004141"/>
    </source>
</evidence>
<protein>
    <submittedName>
        <fullName evidence="7">MFS transporter</fullName>
    </submittedName>
</protein>
<gene>
    <name evidence="7" type="ORF">GBK04_12445</name>
</gene>
<feature type="transmembrane region" description="Helical" evidence="5">
    <location>
        <begin position="106"/>
        <end position="128"/>
    </location>
</feature>
<sequence length="390" mass="41180">MKAILQRTLDPVRLIPFCLFLITLAVNLSMPLFRPYAAAAGFTNGQTALVLAIYIVGMLPCYVFLGGISDVVGRKPILLLSLFLVFTADVVITVFPNVYALGVCRFLQGIALGLSMGTGTAYLAEYLYPAPDAAVLAANATSLSTAFGFSGGAFATTLALLAAFTFRPVTYYFAVALTFIGLLAAFSLPTLKSIGGKILRLPYFPEGCWPINLSIALCWAAGGIVIAVLPSQLATFGYTAYAGFCLVLVNWTGAFLQPRIRRNFHPATSLRIGFILLPLGMGLVVLGSYLTHIMIILAGSAVIGSAAYGFSYQGGLALISQLGGVQRARAVAGYMFTGYVGFGIPAIGVGYLADAFGLVNGLVAFEVAVVALSVYLYLIFRVKKASLSTL</sequence>
<dbReference type="GO" id="GO:0005886">
    <property type="term" value="C:plasma membrane"/>
    <property type="evidence" value="ECO:0007669"/>
    <property type="project" value="TreeGrafter"/>
</dbReference>
<organism evidence="7 8">
    <name type="scientific">Salmonirosea aquatica</name>
    <dbReference type="NCBI Taxonomy" id="2654236"/>
    <lineage>
        <taxon>Bacteria</taxon>
        <taxon>Pseudomonadati</taxon>
        <taxon>Bacteroidota</taxon>
        <taxon>Cytophagia</taxon>
        <taxon>Cytophagales</taxon>
        <taxon>Spirosomataceae</taxon>
        <taxon>Salmonirosea</taxon>
    </lineage>
</organism>
<reference evidence="7 8" key="1">
    <citation type="submission" date="2019-10" db="EMBL/GenBank/DDBJ databases">
        <title>Draft Genome Sequence of Cytophagaceae sp. SJW1-29.</title>
        <authorList>
            <person name="Choi A."/>
        </authorList>
    </citation>
    <scope>NUCLEOTIDE SEQUENCE [LARGE SCALE GENOMIC DNA]</scope>
    <source>
        <strain evidence="7 8">SJW1-29</strain>
    </source>
</reference>
<feature type="transmembrane region" description="Helical" evidence="5">
    <location>
        <begin position="77"/>
        <end position="100"/>
    </location>
</feature>
<dbReference type="AlphaFoldDB" id="A0A7C9FYB6"/>
<evidence type="ECO:0000256" key="4">
    <source>
        <dbReference type="ARBA" id="ARBA00023136"/>
    </source>
</evidence>
<accession>A0A7C9FYB6</accession>
<feature type="transmembrane region" description="Helical" evidence="5">
    <location>
        <begin position="209"/>
        <end position="229"/>
    </location>
</feature>
<evidence type="ECO:0000256" key="2">
    <source>
        <dbReference type="ARBA" id="ARBA00022692"/>
    </source>
</evidence>
<keyword evidence="2 5" id="KW-0812">Transmembrane</keyword>
<evidence type="ECO:0000313" key="8">
    <source>
        <dbReference type="Proteomes" id="UP000479293"/>
    </source>
</evidence>
<dbReference type="Proteomes" id="UP000479293">
    <property type="component" value="Unassembled WGS sequence"/>
</dbReference>
<dbReference type="InterPro" id="IPR011701">
    <property type="entry name" value="MFS"/>
</dbReference>
<feature type="transmembrane region" description="Helical" evidence="5">
    <location>
        <begin position="45"/>
        <end position="65"/>
    </location>
</feature>
<evidence type="ECO:0000313" key="7">
    <source>
        <dbReference type="EMBL" id="MPR34153.1"/>
    </source>
</evidence>
<proteinExistence type="predicted"/>
<dbReference type="Gene3D" id="1.20.1250.20">
    <property type="entry name" value="MFS general substrate transporter like domains"/>
    <property type="match status" value="1"/>
</dbReference>
<comment type="subcellular location">
    <subcellularLocation>
        <location evidence="1">Membrane</location>
        <topology evidence="1">Multi-pass membrane protein</topology>
    </subcellularLocation>
</comment>
<keyword evidence="3 5" id="KW-1133">Transmembrane helix</keyword>
<keyword evidence="8" id="KW-1185">Reference proteome</keyword>
<dbReference type="RefSeq" id="WP_152760124.1">
    <property type="nucleotide sequence ID" value="NZ_WHLY01000002.1"/>
</dbReference>
<feature type="transmembrane region" description="Helical" evidence="5">
    <location>
        <begin position="235"/>
        <end position="256"/>
    </location>
</feature>
<feature type="transmembrane region" description="Helical" evidence="5">
    <location>
        <begin position="358"/>
        <end position="380"/>
    </location>
</feature>
<dbReference type="PROSITE" id="PS50850">
    <property type="entry name" value="MFS"/>
    <property type="match status" value="1"/>
</dbReference>